<sequence length="277" mass="30747">MRCWSPTRHQICQKDVGCLFCRGLPVARFGHTLHTCVKMTNGEDHGWVMFWTVWLSNVKHASSVPGFLARWCRQTRKREVAFSIAQLRGETRPKRCFFGASLGNGRLTGSLPIFVGAGEPGVRPLLEGKQARSSRISRTPDPHCSRLSNKAWQGSRNRCNVQWWLRVAISCKFGGQKRNACPGPAQPALVVCCLVAESRLALEKCLCDPLREPGYRQLRLSRVAVRRVLPVVVGVVVALGGHASFPFSIGPTCWSCLLVLVGGFLWRGRGNWRGLGT</sequence>
<proteinExistence type="predicted"/>
<dbReference type="Proteomes" id="UP000724584">
    <property type="component" value="Unassembled WGS sequence"/>
</dbReference>
<evidence type="ECO:0000313" key="1">
    <source>
        <dbReference type="EMBL" id="KAH6617603.1"/>
    </source>
</evidence>
<reference evidence="1 2" key="1">
    <citation type="journal article" date="2021" name="Nat. Commun.">
        <title>Genetic determinants of endophytism in the Arabidopsis root mycobiome.</title>
        <authorList>
            <person name="Mesny F."/>
            <person name="Miyauchi S."/>
            <person name="Thiergart T."/>
            <person name="Pickel B."/>
            <person name="Atanasova L."/>
            <person name="Karlsson M."/>
            <person name="Huettel B."/>
            <person name="Barry K.W."/>
            <person name="Haridas S."/>
            <person name="Chen C."/>
            <person name="Bauer D."/>
            <person name="Andreopoulos W."/>
            <person name="Pangilinan J."/>
            <person name="LaButti K."/>
            <person name="Riley R."/>
            <person name="Lipzen A."/>
            <person name="Clum A."/>
            <person name="Drula E."/>
            <person name="Henrissat B."/>
            <person name="Kohler A."/>
            <person name="Grigoriev I.V."/>
            <person name="Martin F.M."/>
            <person name="Hacquard S."/>
        </authorList>
    </citation>
    <scope>NUCLEOTIDE SEQUENCE [LARGE SCALE GENOMIC DNA]</scope>
    <source>
        <strain evidence="1 2">MPI-SDFR-AT-0079</strain>
    </source>
</reference>
<organism evidence="1 2">
    <name type="scientific">Chaetomium tenue</name>
    <dbReference type="NCBI Taxonomy" id="1854479"/>
    <lineage>
        <taxon>Eukaryota</taxon>
        <taxon>Fungi</taxon>
        <taxon>Dikarya</taxon>
        <taxon>Ascomycota</taxon>
        <taxon>Pezizomycotina</taxon>
        <taxon>Sordariomycetes</taxon>
        <taxon>Sordariomycetidae</taxon>
        <taxon>Sordariales</taxon>
        <taxon>Chaetomiaceae</taxon>
        <taxon>Chaetomium</taxon>
    </lineage>
</organism>
<dbReference type="EMBL" id="JAGIZQ010000007">
    <property type="protein sequence ID" value="KAH6617603.1"/>
    <property type="molecule type" value="Genomic_DNA"/>
</dbReference>
<name>A0ACB7NXV7_9PEZI</name>
<keyword evidence="2" id="KW-1185">Reference proteome</keyword>
<evidence type="ECO:0000313" key="2">
    <source>
        <dbReference type="Proteomes" id="UP000724584"/>
    </source>
</evidence>
<accession>A0ACB7NXV7</accession>
<protein>
    <submittedName>
        <fullName evidence="1">Uncharacterized protein</fullName>
    </submittedName>
</protein>
<comment type="caution">
    <text evidence="1">The sequence shown here is derived from an EMBL/GenBank/DDBJ whole genome shotgun (WGS) entry which is preliminary data.</text>
</comment>
<gene>
    <name evidence="1" type="ORF">F5144DRAFT_396759</name>
</gene>